<sequence length="58" mass="6766">MSKRFTLPVEENEHGDYYITLPEEVLDDLGWQLGDNVEWSEDIDGSIILKRVEVEETL</sequence>
<keyword evidence="2" id="KW-1185">Reference proteome</keyword>
<accession>A0AC61TSY7</accession>
<organism evidence="1 2">
    <name type="scientific">Synechococcus phage S-SZBM1</name>
    <dbReference type="NCBI Taxonomy" id="2926475"/>
    <lineage>
        <taxon>Viruses</taxon>
        <taxon>Duplodnaviria</taxon>
        <taxon>Heunggongvirae</taxon>
        <taxon>Uroviricota</taxon>
        <taxon>Caudoviricetes</taxon>
        <taxon>Pantevenvirales</taxon>
        <taxon>Kyanoviridae</taxon>
        <taxon>Shenzhenivirus</taxon>
        <taxon>Shenzhenivirus sszbm1</taxon>
    </lineage>
</organism>
<evidence type="ECO:0000313" key="1">
    <source>
        <dbReference type="EMBL" id="UNH61334.1"/>
    </source>
</evidence>
<proteinExistence type="predicted"/>
<gene>
    <name evidence="1" type="ORF">SSZBM1_217</name>
</gene>
<evidence type="ECO:0000313" key="2">
    <source>
        <dbReference type="Proteomes" id="UP000829362"/>
    </source>
</evidence>
<dbReference type="Proteomes" id="UP000829362">
    <property type="component" value="Segment"/>
</dbReference>
<dbReference type="EMBL" id="OL473597">
    <property type="protein sequence ID" value="UNH61334.1"/>
    <property type="molecule type" value="Genomic_DNA"/>
</dbReference>
<reference evidence="1" key="1">
    <citation type="submission" date="2021-11" db="EMBL/GenBank/DDBJ databases">
        <authorList>
            <person name="Rong C."/>
            <person name="Yang Y."/>
            <person name="Li S."/>
            <person name="Zhou K."/>
            <person name="Xu Y."/>
            <person name="Zhang R."/>
            <person name="Zhang Y."/>
        </authorList>
    </citation>
    <scope>NUCLEOTIDE SEQUENCE</scope>
</reference>
<name>A0AC61TSY7_9CAUD</name>
<protein>
    <submittedName>
        <fullName evidence="1">Uncharacterized protein</fullName>
    </submittedName>
</protein>